<dbReference type="Proteomes" id="UP000252081">
    <property type="component" value="Unassembled WGS sequence"/>
</dbReference>
<accession>A0A366LDM1</accession>
<evidence type="ECO:0000313" key="2">
    <source>
        <dbReference type="EMBL" id="RBQ11374.1"/>
    </source>
</evidence>
<keyword evidence="3" id="KW-1185">Reference proteome</keyword>
<gene>
    <name evidence="2" type="ORF">DRW42_02600</name>
</gene>
<dbReference type="InterPro" id="IPR018490">
    <property type="entry name" value="cNMP-bd_dom_sf"/>
</dbReference>
<organism evidence="2 3">
    <name type="scientific">Pedobacter miscanthi</name>
    <dbReference type="NCBI Taxonomy" id="2259170"/>
    <lineage>
        <taxon>Bacteria</taxon>
        <taxon>Pseudomonadati</taxon>
        <taxon>Bacteroidota</taxon>
        <taxon>Sphingobacteriia</taxon>
        <taxon>Sphingobacteriales</taxon>
        <taxon>Sphingobacteriaceae</taxon>
        <taxon>Pedobacter</taxon>
    </lineage>
</organism>
<dbReference type="SUPFAM" id="SSF51206">
    <property type="entry name" value="cAMP-binding domain-like"/>
    <property type="match status" value="1"/>
</dbReference>
<evidence type="ECO:0000259" key="1">
    <source>
        <dbReference type="Pfam" id="PF00027"/>
    </source>
</evidence>
<dbReference type="AlphaFoldDB" id="A0A366LDM1"/>
<dbReference type="InterPro" id="IPR014710">
    <property type="entry name" value="RmlC-like_jellyroll"/>
</dbReference>
<feature type="domain" description="Cyclic nucleotide-binding" evidence="1">
    <location>
        <begin position="40"/>
        <end position="117"/>
    </location>
</feature>
<dbReference type="CDD" id="cd00038">
    <property type="entry name" value="CAP_ED"/>
    <property type="match status" value="1"/>
</dbReference>
<dbReference type="Pfam" id="PF00027">
    <property type="entry name" value="cNMP_binding"/>
    <property type="match status" value="1"/>
</dbReference>
<dbReference type="OrthoDB" id="792939at2"/>
<dbReference type="InterPro" id="IPR000595">
    <property type="entry name" value="cNMP-bd_dom"/>
</dbReference>
<proteinExistence type="predicted"/>
<evidence type="ECO:0000313" key="3">
    <source>
        <dbReference type="Proteomes" id="UP000252081"/>
    </source>
</evidence>
<protein>
    <submittedName>
        <fullName evidence="2">Crp/Fnr family transcriptional regulator</fullName>
    </submittedName>
</protein>
<name>A0A366LDM1_9SPHI</name>
<dbReference type="Gene3D" id="2.60.120.10">
    <property type="entry name" value="Jelly Rolls"/>
    <property type="match status" value="1"/>
</dbReference>
<comment type="caution">
    <text evidence="2">The sequence shown here is derived from an EMBL/GenBank/DDBJ whole genome shotgun (WGS) entry which is preliminary data.</text>
</comment>
<reference evidence="2 3" key="1">
    <citation type="submission" date="2018-07" db="EMBL/GenBank/DDBJ databases">
        <title>A draft genome of a endophytic bacteria, a new species of Pedobacter.</title>
        <authorList>
            <person name="Zhang Z.D."/>
            <person name="Chen Z.J."/>
        </authorList>
    </citation>
    <scope>NUCLEOTIDE SEQUENCE [LARGE SCALE GENOMIC DNA]</scope>
    <source>
        <strain evidence="2 3">RS10</strain>
    </source>
</reference>
<dbReference type="RefSeq" id="WP_113947288.1">
    <property type="nucleotide sequence ID" value="NZ_QNQU01000002.1"/>
</dbReference>
<dbReference type="EMBL" id="QNQU01000002">
    <property type="protein sequence ID" value="RBQ11374.1"/>
    <property type="molecule type" value="Genomic_DNA"/>
</dbReference>
<sequence>MSHFPENHYLLPLIKYFEQFHTLSNGFIADHVSHCKQLLVKKNKFILSPADHNSSLYFIVSGLVRGFIKDNGKDITTRFSFENETIGAIHHPNNISHHSIEYLQALEDSEVICIPFSLIDSVYSLYPEANIIGRKVLAFQYYAASERSILARIPNALRRYQRFASSKPMQQDRIPLSCLASYLGMRSETLSRLRNKELRLSPKR</sequence>